<name>Q33A28_ORYSJ</name>
<reference evidence="1" key="2">
    <citation type="submission" date="2003-05" db="EMBL/GenBank/DDBJ databases">
        <authorList>
            <person name="Buell C.R."/>
            <person name="Wing R.A."/>
            <person name="McCombie W.R."/>
            <person name="Messing J."/>
            <person name="Yuan Q."/>
            <person name="Ouyang S."/>
        </authorList>
    </citation>
    <scope>NUCLEOTIDE SEQUENCE</scope>
</reference>
<proteinExistence type="predicted"/>
<accession>Q33A28</accession>
<gene>
    <name evidence="1" type="ordered locus">LOC_Os10g16589</name>
</gene>
<sequence length="38" mass="4198">MEKNSYSHAPSMFMLGKQIGGEGMSQFIPTELHISALE</sequence>
<dbReference type="AlphaFoldDB" id="Q33A28"/>
<evidence type="ECO:0000313" key="1">
    <source>
        <dbReference type="EMBL" id="ABB47099.1"/>
    </source>
</evidence>
<reference evidence="1" key="1">
    <citation type="journal article" date="2003" name="Science">
        <title>In-depth view of structure, activity, and evolution of rice chromosome 10.</title>
        <authorList>
            <consortium name="Rice Chromosome 10 Sequencing Consortium"/>
        </authorList>
    </citation>
    <scope>NUCLEOTIDE SEQUENCE [LARGE SCALE GENOMIC DNA]</scope>
</reference>
<organism evidence="1">
    <name type="scientific">Oryza sativa subsp. japonica</name>
    <name type="common">Rice</name>
    <dbReference type="NCBI Taxonomy" id="39947"/>
    <lineage>
        <taxon>Eukaryota</taxon>
        <taxon>Viridiplantae</taxon>
        <taxon>Streptophyta</taxon>
        <taxon>Embryophyta</taxon>
        <taxon>Tracheophyta</taxon>
        <taxon>Spermatophyta</taxon>
        <taxon>Magnoliopsida</taxon>
        <taxon>Liliopsida</taxon>
        <taxon>Poales</taxon>
        <taxon>Poaceae</taxon>
        <taxon>BOP clade</taxon>
        <taxon>Oryzoideae</taxon>
        <taxon>Oryzeae</taxon>
        <taxon>Oryzinae</taxon>
        <taxon>Oryza</taxon>
        <taxon>Oryza sativa</taxon>
    </lineage>
</organism>
<reference evidence="1" key="3">
    <citation type="submission" date="2006-07" db="EMBL/GenBank/DDBJ databases">
        <authorList>
            <person name="Buell R."/>
        </authorList>
    </citation>
    <scope>NUCLEOTIDE SEQUENCE</scope>
</reference>
<dbReference type="EMBL" id="DP000086">
    <property type="protein sequence ID" value="ABB47099.1"/>
    <property type="molecule type" value="Genomic_DNA"/>
</dbReference>
<protein>
    <submittedName>
        <fullName evidence="1">Uncharacterized protein</fullName>
    </submittedName>
</protein>